<keyword evidence="2" id="KW-1185">Reference proteome</keyword>
<dbReference type="EMBL" id="PHHC01000069">
    <property type="protein sequence ID" value="PPE05303.1"/>
    <property type="molecule type" value="Genomic_DNA"/>
</dbReference>
<sequence>MKKLKYTVLFLFFGRLILQDSVHAVYKSNTLTNQGVENHKTQENQSV</sequence>
<organism evidence="1 2">
    <name type="scientific">Holospora curviuscula</name>
    <dbReference type="NCBI Taxonomy" id="1082868"/>
    <lineage>
        <taxon>Bacteria</taxon>
        <taxon>Pseudomonadati</taxon>
        <taxon>Pseudomonadota</taxon>
        <taxon>Alphaproteobacteria</taxon>
        <taxon>Holosporales</taxon>
        <taxon>Holosporaceae</taxon>
        <taxon>Holospora</taxon>
    </lineage>
</organism>
<evidence type="ECO:0000313" key="1">
    <source>
        <dbReference type="EMBL" id="PPE05303.1"/>
    </source>
</evidence>
<evidence type="ECO:0000313" key="2">
    <source>
        <dbReference type="Proteomes" id="UP000239425"/>
    </source>
</evidence>
<reference evidence="1 2" key="1">
    <citation type="submission" date="2017-11" db="EMBL/GenBank/DDBJ databases">
        <title>Comparative genomic analysis of Holospora spp., intranuclear symbionts of paramecia.</title>
        <authorList>
            <person name="Garushyants S.K."/>
            <person name="Beliavskaya A."/>
            <person name="Malko D.B."/>
            <person name="Logacheva M.D."/>
            <person name="Rautian M.S."/>
            <person name="Gelfand M.S."/>
        </authorList>
    </citation>
    <scope>NUCLEOTIDE SEQUENCE [LARGE SCALE GENOMIC DNA]</scope>
    <source>
        <strain evidence="2">02AZ16</strain>
    </source>
</reference>
<dbReference type="AlphaFoldDB" id="A0A2S5RDA8"/>
<dbReference type="Proteomes" id="UP000239425">
    <property type="component" value="Unassembled WGS sequence"/>
</dbReference>
<gene>
    <name evidence="1" type="ORF">HCUR_00342</name>
</gene>
<accession>A0A2S5RDA8</accession>
<proteinExistence type="predicted"/>
<protein>
    <submittedName>
        <fullName evidence="1">Uncharacterized protein</fullName>
    </submittedName>
</protein>
<name>A0A2S5RDA8_9PROT</name>
<comment type="caution">
    <text evidence="1">The sequence shown here is derived from an EMBL/GenBank/DDBJ whole genome shotgun (WGS) entry which is preliminary data.</text>
</comment>